<keyword evidence="3" id="KW-1185">Reference proteome</keyword>
<gene>
    <name evidence="2" type="ORF">HPB48_007083</name>
</gene>
<dbReference type="VEuPathDB" id="VectorBase:HLOH_059766"/>
<name>A0A9J6G1J5_HAELO</name>
<feature type="transmembrane region" description="Helical" evidence="1">
    <location>
        <begin position="42"/>
        <end position="63"/>
    </location>
</feature>
<dbReference type="EMBL" id="JABSTR010000004">
    <property type="protein sequence ID" value="KAH9368923.1"/>
    <property type="molecule type" value="Genomic_DNA"/>
</dbReference>
<evidence type="ECO:0000313" key="2">
    <source>
        <dbReference type="EMBL" id="KAH9368923.1"/>
    </source>
</evidence>
<dbReference type="OrthoDB" id="6502333at2759"/>
<sequence>MLADLHEQGRVYLRHDISEPHNADIVLLTPPSPSLLKVTLKILQVNIIHTCSVAVHVVFLLVIRKFMRCTRLKQNSEDMLAEART</sequence>
<comment type="caution">
    <text evidence="2">The sequence shown here is derived from an EMBL/GenBank/DDBJ whole genome shotgun (WGS) entry which is preliminary data.</text>
</comment>
<organism evidence="2 3">
    <name type="scientific">Haemaphysalis longicornis</name>
    <name type="common">Bush tick</name>
    <dbReference type="NCBI Taxonomy" id="44386"/>
    <lineage>
        <taxon>Eukaryota</taxon>
        <taxon>Metazoa</taxon>
        <taxon>Ecdysozoa</taxon>
        <taxon>Arthropoda</taxon>
        <taxon>Chelicerata</taxon>
        <taxon>Arachnida</taxon>
        <taxon>Acari</taxon>
        <taxon>Parasitiformes</taxon>
        <taxon>Ixodida</taxon>
        <taxon>Ixodoidea</taxon>
        <taxon>Ixodidae</taxon>
        <taxon>Haemaphysalinae</taxon>
        <taxon>Haemaphysalis</taxon>
    </lineage>
</organism>
<dbReference type="AlphaFoldDB" id="A0A9J6G1J5"/>
<keyword evidence="1" id="KW-0812">Transmembrane</keyword>
<dbReference type="Proteomes" id="UP000821853">
    <property type="component" value="Chromosome 2"/>
</dbReference>
<accession>A0A9J6G1J5</accession>
<reference evidence="2 3" key="1">
    <citation type="journal article" date="2020" name="Cell">
        <title>Large-Scale Comparative Analyses of Tick Genomes Elucidate Their Genetic Diversity and Vector Capacities.</title>
        <authorList>
            <consortium name="Tick Genome and Microbiome Consortium (TIGMIC)"/>
            <person name="Jia N."/>
            <person name="Wang J."/>
            <person name="Shi W."/>
            <person name="Du L."/>
            <person name="Sun Y."/>
            <person name="Zhan W."/>
            <person name="Jiang J.F."/>
            <person name="Wang Q."/>
            <person name="Zhang B."/>
            <person name="Ji P."/>
            <person name="Bell-Sakyi L."/>
            <person name="Cui X.M."/>
            <person name="Yuan T.T."/>
            <person name="Jiang B.G."/>
            <person name="Yang W.F."/>
            <person name="Lam T.T."/>
            <person name="Chang Q.C."/>
            <person name="Ding S.J."/>
            <person name="Wang X.J."/>
            <person name="Zhu J.G."/>
            <person name="Ruan X.D."/>
            <person name="Zhao L."/>
            <person name="Wei J.T."/>
            <person name="Ye R.Z."/>
            <person name="Que T.C."/>
            <person name="Du C.H."/>
            <person name="Zhou Y.H."/>
            <person name="Cheng J.X."/>
            <person name="Dai P.F."/>
            <person name="Guo W.B."/>
            <person name="Han X.H."/>
            <person name="Huang E.J."/>
            <person name="Li L.F."/>
            <person name="Wei W."/>
            <person name="Gao Y.C."/>
            <person name="Liu J.Z."/>
            <person name="Shao H.Z."/>
            <person name="Wang X."/>
            <person name="Wang C.C."/>
            <person name="Yang T.C."/>
            <person name="Huo Q.B."/>
            <person name="Li W."/>
            <person name="Chen H.Y."/>
            <person name="Chen S.E."/>
            <person name="Zhou L.G."/>
            <person name="Ni X.B."/>
            <person name="Tian J.H."/>
            <person name="Sheng Y."/>
            <person name="Liu T."/>
            <person name="Pan Y.S."/>
            <person name="Xia L.Y."/>
            <person name="Li J."/>
            <person name="Zhao F."/>
            <person name="Cao W.C."/>
        </authorList>
    </citation>
    <scope>NUCLEOTIDE SEQUENCE [LARGE SCALE GENOMIC DNA]</scope>
    <source>
        <strain evidence="2">HaeL-2018</strain>
    </source>
</reference>
<proteinExistence type="predicted"/>
<evidence type="ECO:0000313" key="3">
    <source>
        <dbReference type="Proteomes" id="UP000821853"/>
    </source>
</evidence>
<protein>
    <submittedName>
        <fullName evidence="2">Uncharacterized protein</fullName>
    </submittedName>
</protein>
<evidence type="ECO:0000256" key="1">
    <source>
        <dbReference type="SAM" id="Phobius"/>
    </source>
</evidence>
<keyword evidence="1" id="KW-1133">Transmembrane helix</keyword>
<keyword evidence="1" id="KW-0472">Membrane</keyword>